<keyword evidence="2" id="KW-1185">Reference proteome</keyword>
<name>A0A0B0NFM9_GOSAR</name>
<sequence length="68" mass="7895">MVYKDDIVNEFNEYVTSRKSHLNLRNNLGYNYRQASSVTEGRDKIWCLQSASIFILYSACDLELTLAI</sequence>
<dbReference type="Proteomes" id="UP000032142">
    <property type="component" value="Unassembled WGS sequence"/>
</dbReference>
<reference evidence="2" key="1">
    <citation type="submission" date="2014-09" db="EMBL/GenBank/DDBJ databases">
        <authorList>
            <person name="Mudge J."/>
            <person name="Ramaraj T."/>
            <person name="Lindquist I.E."/>
            <person name="Bharti A.K."/>
            <person name="Sundararajan A."/>
            <person name="Cameron C.T."/>
            <person name="Woodward J.E."/>
            <person name="May G.D."/>
            <person name="Brubaker C."/>
            <person name="Broadhvest J."/>
            <person name="Wilkins T.A."/>
        </authorList>
    </citation>
    <scope>NUCLEOTIDE SEQUENCE</scope>
    <source>
        <strain evidence="2">cv. AKA8401</strain>
    </source>
</reference>
<gene>
    <name evidence="1" type="ORF">F383_16277</name>
</gene>
<evidence type="ECO:0000313" key="1">
    <source>
        <dbReference type="EMBL" id="KHG09786.1"/>
    </source>
</evidence>
<dbReference type="EMBL" id="KN392200">
    <property type="protein sequence ID" value="KHG09786.1"/>
    <property type="molecule type" value="Genomic_DNA"/>
</dbReference>
<protein>
    <submittedName>
        <fullName evidence="1">Uncharacterized protein</fullName>
    </submittedName>
</protein>
<proteinExistence type="predicted"/>
<evidence type="ECO:0000313" key="2">
    <source>
        <dbReference type="Proteomes" id="UP000032142"/>
    </source>
</evidence>
<organism evidence="1 2">
    <name type="scientific">Gossypium arboreum</name>
    <name type="common">Tree cotton</name>
    <name type="synonym">Gossypium nanking</name>
    <dbReference type="NCBI Taxonomy" id="29729"/>
    <lineage>
        <taxon>Eukaryota</taxon>
        <taxon>Viridiplantae</taxon>
        <taxon>Streptophyta</taxon>
        <taxon>Embryophyta</taxon>
        <taxon>Tracheophyta</taxon>
        <taxon>Spermatophyta</taxon>
        <taxon>Magnoliopsida</taxon>
        <taxon>eudicotyledons</taxon>
        <taxon>Gunneridae</taxon>
        <taxon>Pentapetalae</taxon>
        <taxon>rosids</taxon>
        <taxon>malvids</taxon>
        <taxon>Malvales</taxon>
        <taxon>Malvaceae</taxon>
        <taxon>Malvoideae</taxon>
        <taxon>Gossypium</taxon>
    </lineage>
</organism>
<dbReference type="AlphaFoldDB" id="A0A0B0NFM9"/>
<accession>A0A0B0NFM9</accession>